<dbReference type="AlphaFoldDB" id="A0A0R2K4S7"/>
<dbReference type="EMBL" id="JQBY01000006">
    <property type="protein sequence ID" value="KRN82870.1"/>
    <property type="molecule type" value="Genomic_DNA"/>
</dbReference>
<gene>
    <name evidence="1" type="ORF">IV87_GL001821</name>
</gene>
<dbReference type="PATRIC" id="fig|319653.3.peg.1852"/>
<comment type="caution">
    <text evidence="1">The sequence shown here is derived from an EMBL/GenBank/DDBJ whole genome shotgun (WGS) entry which is preliminary data.</text>
</comment>
<evidence type="ECO:0000313" key="1">
    <source>
        <dbReference type="EMBL" id="KRN82870.1"/>
    </source>
</evidence>
<dbReference type="STRING" id="319653.SAMN04487973_102177"/>
<reference evidence="1 2" key="1">
    <citation type="journal article" date="2015" name="Genome Announc.">
        <title>Expanding the biotechnology potential of lactobacilli through comparative genomics of 213 strains and associated genera.</title>
        <authorList>
            <person name="Sun Z."/>
            <person name="Harris H.M."/>
            <person name="McCann A."/>
            <person name="Guo C."/>
            <person name="Argimon S."/>
            <person name="Zhang W."/>
            <person name="Yang X."/>
            <person name="Jeffery I.B."/>
            <person name="Cooney J.C."/>
            <person name="Kagawa T.F."/>
            <person name="Liu W."/>
            <person name="Song Y."/>
            <person name="Salvetti E."/>
            <person name="Wrobel A."/>
            <person name="Rasinkangas P."/>
            <person name="Parkhill J."/>
            <person name="Rea M.C."/>
            <person name="O'Sullivan O."/>
            <person name="Ritari J."/>
            <person name="Douillard F.P."/>
            <person name="Paul Ross R."/>
            <person name="Yang R."/>
            <person name="Briner A.E."/>
            <person name="Felis G.E."/>
            <person name="de Vos W.M."/>
            <person name="Barrangou R."/>
            <person name="Klaenhammer T.R."/>
            <person name="Caufield P.W."/>
            <person name="Cui Y."/>
            <person name="Zhang H."/>
            <person name="O'Toole P.W."/>
        </authorList>
    </citation>
    <scope>NUCLEOTIDE SEQUENCE [LARGE SCALE GENOMIC DNA]</scope>
    <source>
        <strain evidence="1 2">DSM 22301</strain>
    </source>
</reference>
<protein>
    <submittedName>
        <fullName evidence="1">Uncharacterized protein</fullName>
    </submittedName>
</protein>
<evidence type="ECO:0000313" key="2">
    <source>
        <dbReference type="Proteomes" id="UP000051749"/>
    </source>
</evidence>
<dbReference type="Proteomes" id="UP000051749">
    <property type="component" value="Unassembled WGS sequence"/>
</dbReference>
<sequence length="166" mass="19462">MRKNPTKFTLKGSEFMQEELKKALREVLKRKDIRNYELADSMHTTATNVSNWLSDTRPIPDHVLLELPTVINDFWFGVQWSCLLFKIDLITDNPYSRQVLAQQIRANSEELDRKALETKAEGIRSKQRSLWTADEIAFMKKYHKEKQEEIQAEIQSFAADEQEVMA</sequence>
<dbReference type="SUPFAM" id="SSF47413">
    <property type="entry name" value="lambda repressor-like DNA-binding domains"/>
    <property type="match status" value="1"/>
</dbReference>
<accession>A0A0R2K4S7</accession>
<proteinExistence type="predicted"/>
<name>A0A0R2K4S7_9LACO</name>
<organism evidence="1 2">
    <name type="scientific">Pediococcus ethanolidurans</name>
    <dbReference type="NCBI Taxonomy" id="319653"/>
    <lineage>
        <taxon>Bacteria</taxon>
        <taxon>Bacillati</taxon>
        <taxon>Bacillota</taxon>
        <taxon>Bacilli</taxon>
        <taxon>Lactobacillales</taxon>
        <taxon>Lactobacillaceae</taxon>
        <taxon>Pediococcus</taxon>
    </lineage>
</organism>
<dbReference type="GO" id="GO:0003677">
    <property type="term" value="F:DNA binding"/>
    <property type="evidence" value="ECO:0007669"/>
    <property type="project" value="InterPro"/>
</dbReference>
<dbReference type="InterPro" id="IPR010982">
    <property type="entry name" value="Lambda_DNA-bd_dom_sf"/>
</dbReference>